<reference evidence="2 3" key="1">
    <citation type="submission" date="2020-04" db="EMBL/GenBank/DDBJ databases">
        <title>Perkinsus olseni comparative genomics.</title>
        <authorList>
            <person name="Bogema D.R."/>
        </authorList>
    </citation>
    <scope>NUCLEOTIDE SEQUENCE [LARGE SCALE GENOMIC DNA]</scope>
    <source>
        <strain evidence="2 3">ATCC PRA-207</strain>
    </source>
</reference>
<gene>
    <name evidence="2" type="primary">MAN1B1_6</name>
    <name evidence="2" type="ORF">FOZ63_016865</name>
</gene>
<evidence type="ECO:0000313" key="2">
    <source>
        <dbReference type="EMBL" id="KAF4734338.1"/>
    </source>
</evidence>
<organism evidence="2 3">
    <name type="scientific">Perkinsus olseni</name>
    <name type="common">Perkinsus atlanticus</name>
    <dbReference type="NCBI Taxonomy" id="32597"/>
    <lineage>
        <taxon>Eukaryota</taxon>
        <taxon>Sar</taxon>
        <taxon>Alveolata</taxon>
        <taxon>Perkinsozoa</taxon>
        <taxon>Perkinsea</taxon>
        <taxon>Perkinsida</taxon>
        <taxon>Perkinsidae</taxon>
        <taxon>Perkinsus</taxon>
    </lineage>
</organism>
<dbReference type="GO" id="GO:0005975">
    <property type="term" value="P:carbohydrate metabolic process"/>
    <property type="evidence" value="ECO:0007669"/>
    <property type="project" value="InterPro"/>
</dbReference>
<proteinExistence type="inferred from homology"/>
<dbReference type="Proteomes" id="UP000553632">
    <property type="component" value="Unassembled WGS sequence"/>
</dbReference>
<dbReference type="GO" id="GO:0004571">
    <property type="term" value="F:mannosyl-oligosaccharide 1,2-alpha-mannosidase activity"/>
    <property type="evidence" value="ECO:0007669"/>
    <property type="project" value="InterPro"/>
</dbReference>
<dbReference type="AlphaFoldDB" id="A0A7J6SN18"/>
<evidence type="ECO:0000313" key="3">
    <source>
        <dbReference type="Proteomes" id="UP000553632"/>
    </source>
</evidence>
<dbReference type="InterPro" id="IPR012341">
    <property type="entry name" value="6hp_glycosidase-like_sf"/>
</dbReference>
<evidence type="ECO:0000256" key="1">
    <source>
        <dbReference type="ARBA" id="ARBA00007658"/>
    </source>
</evidence>
<dbReference type="InterPro" id="IPR036026">
    <property type="entry name" value="Seven-hairpin_glycosidases"/>
</dbReference>
<dbReference type="Pfam" id="PF01532">
    <property type="entry name" value="Glyco_hydro_47"/>
    <property type="match status" value="1"/>
</dbReference>
<protein>
    <submittedName>
        <fullName evidence="2">Endoplasmic reticulum mannosyl-oligosaccharide 1,2-alpha-mannosidase</fullName>
    </submittedName>
</protein>
<accession>A0A7J6SN18</accession>
<comment type="similarity">
    <text evidence="1">Belongs to the glycosyl hydrolase 47 family.</text>
</comment>
<dbReference type="Gene3D" id="1.50.10.10">
    <property type="match status" value="1"/>
</dbReference>
<dbReference type="SUPFAM" id="SSF48225">
    <property type="entry name" value="Seven-hairpin glycosidases"/>
    <property type="match status" value="1"/>
</dbReference>
<dbReference type="GO" id="GO:0016020">
    <property type="term" value="C:membrane"/>
    <property type="evidence" value="ECO:0007669"/>
    <property type="project" value="InterPro"/>
</dbReference>
<dbReference type="GO" id="GO:0005509">
    <property type="term" value="F:calcium ion binding"/>
    <property type="evidence" value="ECO:0007669"/>
    <property type="project" value="InterPro"/>
</dbReference>
<keyword evidence="3" id="KW-1185">Reference proteome</keyword>
<sequence>MCLPIDGNLRRLFDPAAEYSRISETGLAPEITRFDAHGLVDDVGAMHNLLRPEAIEALWYMWRATGDW</sequence>
<name>A0A7J6SN18_PEROL</name>
<dbReference type="EMBL" id="JABANO010016930">
    <property type="protein sequence ID" value="KAF4734338.1"/>
    <property type="molecule type" value="Genomic_DNA"/>
</dbReference>
<comment type="caution">
    <text evidence="2">The sequence shown here is derived from an EMBL/GenBank/DDBJ whole genome shotgun (WGS) entry which is preliminary data.</text>
</comment>
<dbReference type="InterPro" id="IPR001382">
    <property type="entry name" value="Glyco_hydro_47"/>
</dbReference>